<sequence>RSLTLSCKCDNEDNTEAPNVNENSTQAPNVGRGLLPTCSYGWTLSVCCEYTVCAKGPGEICGGIYGFSGKCAEGLECKLNQRIYVNEVDSGDGVCEGDVSRVHPGTCPPSHKECTDDLKGLSIHIPQICSDDAECRFYSKCCFDKCLDHHTCKPAQDIALPFIRK</sequence>
<dbReference type="Gene3D" id="4.10.40.20">
    <property type="match status" value="1"/>
</dbReference>
<dbReference type="SUPFAM" id="SSF57184">
    <property type="entry name" value="Growth factor receptor domain"/>
    <property type="match status" value="1"/>
</dbReference>
<proteinExistence type="predicted"/>
<comment type="caution">
    <text evidence="2">The sequence shown here is derived from an EMBL/GenBank/DDBJ whole genome shotgun (WGS) entry which is preliminary data.</text>
</comment>
<name>A0AAV2PZG2_MEGNR</name>
<dbReference type="InterPro" id="IPR009030">
    <property type="entry name" value="Growth_fac_rcpt_cys_sf"/>
</dbReference>
<evidence type="ECO:0000259" key="1">
    <source>
        <dbReference type="Pfam" id="PF00095"/>
    </source>
</evidence>
<evidence type="ECO:0000313" key="2">
    <source>
        <dbReference type="EMBL" id="CAL4065766.1"/>
    </source>
</evidence>
<dbReference type="GO" id="GO:0030414">
    <property type="term" value="F:peptidase inhibitor activity"/>
    <property type="evidence" value="ECO:0007669"/>
    <property type="project" value="InterPro"/>
</dbReference>
<gene>
    <name evidence="2" type="ORF">MNOR_LOCUS5055</name>
</gene>
<feature type="domain" description="WAP" evidence="1">
    <location>
        <begin position="103"/>
        <end position="153"/>
    </location>
</feature>
<dbReference type="Pfam" id="PF00095">
    <property type="entry name" value="WAP"/>
    <property type="match status" value="1"/>
</dbReference>
<dbReference type="GO" id="GO:0005576">
    <property type="term" value="C:extracellular region"/>
    <property type="evidence" value="ECO:0007669"/>
    <property type="project" value="InterPro"/>
</dbReference>
<dbReference type="InterPro" id="IPR008197">
    <property type="entry name" value="WAP_dom"/>
</dbReference>
<dbReference type="SUPFAM" id="SSF57256">
    <property type="entry name" value="Elafin-like"/>
    <property type="match status" value="1"/>
</dbReference>
<dbReference type="EMBL" id="CAXKWB010001901">
    <property type="protein sequence ID" value="CAL4065766.1"/>
    <property type="molecule type" value="Genomic_DNA"/>
</dbReference>
<dbReference type="Proteomes" id="UP001497623">
    <property type="component" value="Unassembled WGS sequence"/>
</dbReference>
<organism evidence="2 3">
    <name type="scientific">Meganyctiphanes norvegica</name>
    <name type="common">Northern krill</name>
    <name type="synonym">Thysanopoda norvegica</name>
    <dbReference type="NCBI Taxonomy" id="48144"/>
    <lineage>
        <taxon>Eukaryota</taxon>
        <taxon>Metazoa</taxon>
        <taxon>Ecdysozoa</taxon>
        <taxon>Arthropoda</taxon>
        <taxon>Crustacea</taxon>
        <taxon>Multicrustacea</taxon>
        <taxon>Malacostraca</taxon>
        <taxon>Eumalacostraca</taxon>
        <taxon>Eucarida</taxon>
        <taxon>Euphausiacea</taxon>
        <taxon>Euphausiidae</taxon>
        <taxon>Meganyctiphanes</taxon>
    </lineage>
</organism>
<evidence type="ECO:0000313" key="3">
    <source>
        <dbReference type="Proteomes" id="UP001497623"/>
    </source>
</evidence>
<dbReference type="InterPro" id="IPR036645">
    <property type="entry name" value="Elafin-like_sf"/>
</dbReference>
<keyword evidence="3" id="KW-1185">Reference proteome</keyword>
<accession>A0AAV2PZG2</accession>
<dbReference type="AlphaFoldDB" id="A0AAV2PZG2"/>
<feature type="non-terminal residue" evidence="2">
    <location>
        <position position="1"/>
    </location>
</feature>
<protein>
    <recommendedName>
        <fullName evidence="1">WAP domain-containing protein</fullName>
    </recommendedName>
</protein>
<reference evidence="2 3" key="1">
    <citation type="submission" date="2024-05" db="EMBL/GenBank/DDBJ databases">
        <authorList>
            <person name="Wallberg A."/>
        </authorList>
    </citation>
    <scope>NUCLEOTIDE SEQUENCE [LARGE SCALE GENOMIC DNA]</scope>
</reference>